<accession>A0ABV6EVV0</accession>
<dbReference type="InterPro" id="IPR002656">
    <property type="entry name" value="Acyl_transf_3_dom"/>
</dbReference>
<keyword evidence="1" id="KW-0812">Transmembrane</keyword>
<keyword evidence="4" id="KW-1185">Reference proteome</keyword>
<protein>
    <submittedName>
        <fullName evidence="3">Acyltransferase family protein</fullName>
        <ecNumber evidence="3">2.3.-.-</ecNumber>
    </submittedName>
</protein>
<comment type="caution">
    <text evidence="3">The sequence shown here is derived from an EMBL/GenBank/DDBJ whole genome shotgun (WGS) entry which is preliminary data.</text>
</comment>
<dbReference type="EC" id="2.3.-.-" evidence="3"/>
<dbReference type="InterPro" id="IPR050879">
    <property type="entry name" value="Acyltransferase_3"/>
</dbReference>
<feature type="transmembrane region" description="Helical" evidence="1">
    <location>
        <begin position="277"/>
        <end position="294"/>
    </location>
</feature>
<dbReference type="PANTHER" id="PTHR23028">
    <property type="entry name" value="ACETYLTRANSFERASE"/>
    <property type="match status" value="1"/>
</dbReference>
<evidence type="ECO:0000256" key="1">
    <source>
        <dbReference type="SAM" id="Phobius"/>
    </source>
</evidence>
<feature type="transmembrane region" description="Helical" evidence="1">
    <location>
        <begin position="247"/>
        <end position="265"/>
    </location>
</feature>
<feature type="transmembrane region" description="Helical" evidence="1">
    <location>
        <begin position="219"/>
        <end position="241"/>
    </location>
</feature>
<reference evidence="3 4" key="1">
    <citation type="submission" date="2024-09" db="EMBL/GenBank/DDBJ databases">
        <authorList>
            <person name="Sun Q."/>
            <person name="Mori K."/>
        </authorList>
    </citation>
    <scope>NUCLEOTIDE SEQUENCE [LARGE SCALE GENOMIC DNA]</scope>
    <source>
        <strain evidence="3 4">KCTC 23279</strain>
    </source>
</reference>
<feature type="transmembrane region" description="Helical" evidence="1">
    <location>
        <begin position="93"/>
        <end position="111"/>
    </location>
</feature>
<feature type="transmembrane region" description="Helical" evidence="1">
    <location>
        <begin position="144"/>
        <end position="162"/>
    </location>
</feature>
<dbReference type="GO" id="GO:0016746">
    <property type="term" value="F:acyltransferase activity"/>
    <property type="evidence" value="ECO:0007669"/>
    <property type="project" value="UniProtKB-KW"/>
</dbReference>
<feature type="domain" description="Acyltransferase 3" evidence="2">
    <location>
        <begin position="16"/>
        <end position="324"/>
    </location>
</feature>
<dbReference type="EMBL" id="JBHLWM010000008">
    <property type="protein sequence ID" value="MFC0242359.1"/>
    <property type="molecule type" value="Genomic_DNA"/>
</dbReference>
<feature type="transmembrane region" description="Helical" evidence="1">
    <location>
        <begin position="55"/>
        <end position="73"/>
    </location>
</feature>
<name>A0ABV6EVV0_9BRAD</name>
<keyword evidence="1" id="KW-0472">Membrane</keyword>
<sequence length="361" mass="39511">MAIPSQAPVKSSIETLQIGRAFAALAVVLFHTETTLGLPKYLGHEIFPLFGPGEAGVYYFFVLSGFVMVTAHARDLGRNDVVLPFLWKRFRRIYPALWVVLTSQAVLFLLIPQDRIATAELPWVIVKDFLILPWGGPSLLSVEWTLRHEILFYAAFAIILLAPSWRWIVTGAGLAAISMGLFATMPEPLDRLLSGYNLLFGFGIGAALLYRRNAVPKPCVVLALGLAIFLSNWSALVMGIYEKSIAVVWIYGVGAALTIAGAAALERGSGFTAPPFVRLLGDASYAIYLVHYPVVSVASKAFTHLQRQVPIPDWLIFSFVIGAAAGAGLAFHIVIERPLMARLPPRLAPSAVRLKYPRLRS</sequence>
<organism evidence="3 4">
    <name type="scientific">Rhodopseudomonas telluris</name>
    <dbReference type="NCBI Taxonomy" id="644215"/>
    <lineage>
        <taxon>Bacteria</taxon>
        <taxon>Pseudomonadati</taxon>
        <taxon>Pseudomonadota</taxon>
        <taxon>Alphaproteobacteria</taxon>
        <taxon>Hyphomicrobiales</taxon>
        <taxon>Nitrobacteraceae</taxon>
        <taxon>Rhodopseudomonas</taxon>
    </lineage>
</organism>
<dbReference type="Pfam" id="PF01757">
    <property type="entry name" value="Acyl_transf_3"/>
    <property type="match status" value="1"/>
</dbReference>
<proteinExistence type="predicted"/>
<keyword evidence="3" id="KW-0012">Acyltransferase</keyword>
<evidence type="ECO:0000259" key="2">
    <source>
        <dbReference type="Pfam" id="PF01757"/>
    </source>
</evidence>
<dbReference type="RefSeq" id="WP_378390263.1">
    <property type="nucleotide sequence ID" value="NZ_JBHLWM010000008.1"/>
</dbReference>
<keyword evidence="1" id="KW-1133">Transmembrane helix</keyword>
<evidence type="ECO:0000313" key="3">
    <source>
        <dbReference type="EMBL" id="MFC0242359.1"/>
    </source>
</evidence>
<feature type="transmembrane region" description="Helical" evidence="1">
    <location>
        <begin position="314"/>
        <end position="335"/>
    </location>
</feature>
<evidence type="ECO:0000313" key="4">
    <source>
        <dbReference type="Proteomes" id="UP001589775"/>
    </source>
</evidence>
<dbReference type="PANTHER" id="PTHR23028:SF131">
    <property type="entry name" value="BLR2367 PROTEIN"/>
    <property type="match status" value="1"/>
</dbReference>
<keyword evidence="3" id="KW-0808">Transferase</keyword>
<gene>
    <name evidence="3" type="ORF">ACFFJ6_17850</name>
</gene>
<feature type="transmembrane region" description="Helical" evidence="1">
    <location>
        <begin position="192"/>
        <end position="210"/>
    </location>
</feature>
<dbReference type="Proteomes" id="UP001589775">
    <property type="component" value="Unassembled WGS sequence"/>
</dbReference>